<organism evidence="2 3">
    <name type="scientific">Phytophthora fragariae</name>
    <dbReference type="NCBI Taxonomy" id="53985"/>
    <lineage>
        <taxon>Eukaryota</taxon>
        <taxon>Sar</taxon>
        <taxon>Stramenopiles</taxon>
        <taxon>Oomycota</taxon>
        <taxon>Peronosporomycetes</taxon>
        <taxon>Peronosporales</taxon>
        <taxon>Peronosporaceae</taxon>
        <taxon>Phytophthora</taxon>
    </lineage>
</organism>
<evidence type="ECO:0000313" key="2">
    <source>
        <dbReference type="EMBL" id="KAE9185253.1"/>
    </source>
</evidence>
<feature type="region of interest" description="Disordered" evidence="1">
    <location>
        <begin position="1"/>
        <end position="20"/>
    </location>
</feature>
<feature type="compositionally biased region" description="Polar residues" evidence="1">
    <location>
        <begin position="9"/>
        <end position="20"/>
    </location>
</feature>
<name>A0A6A3WS83_9STRA</name>
<evidence type="ECO:0000313" key="3">
    <source>
        <dbReference type="Proteomes" id="UP000433483"/>
    </source>
</evidence>
<protein>
    <submittedName>
        <fullName evidence="2">Uncharacterized protein</fullName>
    </submittedName>
</protein>
<reference evidence="2 3" key="1">
    <citation type="submission" date="2018-08" db="EMBL/GenBank/DDBJ databases">
        <title>Genomic investigation of the strawberry pathogen Phytophthora fragariae indicates pathogenicity is determined by transcriptional variation in three key races.</title>
        <authorList>
            <person name="Adams T.M."/>
            <person name="Armitage A.D."/>
            <person name="Sobczyk M.K."/>
            <person name="Bates H.J."/>
            <person name="Dunwell J.M."/>
            <person name="Nellist C.F."/>
            <person name="Harrison R.J."/>
        </authorList>
    </citation>
    <scope>NUCLEOTIDE SEQUENCE [LARGE SCALE GENOMIC DNA]</scope>
    <source>
        <strain evidence="2 3">NOV-27</strain>
    </source>
</reference>
<sequence length="56" mass="5728">MTAEGSPSAWINSANFTNSANPTTATAMKTAVGVACSTKFDEEASQDQGSDADERG</sequence>
<dbReference type="AlphaFoldDB" id="A0A6A3WS83"/>
<dbReference type="EMBL" id="QXGB01001807">
    <property type="protein sequence ID" value="KAE9185253.1"/>
    <property type="molecule type" value="Genomic_DNA"/>
</dbReference>
<evidence type="ECO:0000256" key="1">
    <source>
        <dbReference type="SAM" id="MobiDB-lite"/>
    </source>
</evidence>
<comment type="caution">
    <text evidence="2">The sequence shown here is derived from an EMBL/GenBank/DDBJ whole genome shotgun (WGS) entry which is preliminary data.</text>
</comment>
<dbReference type="Proteomes" id="UP000433483">
    <property type="component" value="Unassembled WGS sequence"/>
</dbReference>
<keyword evidence="3" id="KW-1185">Reference proteome</keyword>
<proteinExistence type="predicted"/>
<gene>
    <name evidence="2" type="ORF">PF005_g21327</name>
</gene>
<accession>A0A6A3WS83</accession>